<proteinExistence type="predicted"/>
<dbReference type="AlphaFoldDB" id="B1Y1Y0"/>
<gene>
    <name evidence="1" type="ordered locus">Lcho_0888</name>
</gene>
<dbReference type="EMBL" id="CP001013">
    <property type="protein sequence ID" value="ACB33160.1"/>
    <property type="molecule type" value="Genomic_DNA"/>
</dbReference>
<evidence type="ECO:0000313" key="2">
    <source>
        <dbReference type="Proteomes" id="UP000001693"/>
    </source>
</evidence>
<keyword evidence="2" id="KW-1185">Reference proteome</keyword>
<dbReference type="Proteomes" id="UP000001693">
    <property type="component" value="Chromosome"/>
</dbReference>
<dbReference type="RefSeq" id="WP_012345922.1">
    <property type="nucleotide sequence ID" value="NC_010524.1"/>
</dbReference>
<dbReference type="STRING" id="395495.Lcho_0888"/>
<evidence type="ECO:0000313" key="1">
    <source>
        <dbReference type="EMBL" id="ACB33160.1"/>
    </source>
</evidence>
<name>B1Y1Y0_LEPCP</name>
<dbReference type="HOGENOM" id="CLU_3063020_0_0_4"/>
<organism evidence="1 2">
    <name type="scientific">Leptothrix cholodnii (strain ATCC 51168 / LMG 8142 / SP-6)</name>
    <name type="common">Leptothrix discophora (strain SP-6)</name>
    <dbReference type="NCBI Taxonomy" id="395495"/>
    <lineage>
        <taxon>Bacteria</taxon>
        <taxon>Pseudomonadati</taxon>
        <taxon>Pseudomonadota</taxon>
        <taxon>Betaproteobacteria</taxon>
        <taxon>Burkholderiales</taxon>
        <taxon>Sphaerotilaceae</taxon>
        <taxon>Leptothrix</taxon>
    </lineage>
</organism>
<protein>
    <submittedName>
        <fullName evidence="1">Uncharacterized protein</fullName>
    </submittedName>
</protein>
<dbReference type="KEGG" id="lch:Lcho_0888"/>
<reference evidence="1 2" key="1">
    <citation type="submission" date="2008-03" db="EMBL/GenBank/DDBJ databases">
        <title>Complete sequence of Leptothrix cholodnii SP-6.</title>
        <authorList>
            <consortium name="US DOE Joint Genome Institute"/>
            <person name="Copeland A."/>
            <person name="Lucas S."/>
            <person name="Lapidus A."/>
            <person name="Glavina del Rio T."/>
            <person name="Dalin E."/>
            <person name="Tice H."/>
            <person name="Bruce D."/>
            <person name="Goodwin L."/>
            <person name="Pitluck S."/>
            <person name="Chertkov O."/>
            <person name="Brettin T."/>
            <person name="Detter J.C."/>
            <person name="Han C."/>
            <person name="Kuske C.R."/>
            <person name="Schmutz J."/>
            <person name="Larimer F."/>
            <person name="Land M."/>
            <person name="Hauser L."/>
            <person name="Kyrpides N."/>
            <person name="Lykidis A."/>
            <person name="Emerson D."/>
            <person name="Richardson P."/>
        </authorList>
    </citation>
    <scope>NUCLEOTIDE SEQUENCE [LARGE SCALE GENOMIC DNA]</scope>
    <source>
        <strain evidence="2">ATCC 51168 / LMG 8142 / SP-6</strain>
    </source>
</reference>
<sequence>MSIDTHLRHTLLSHRVAIDVSTEQALILGCLGGYEAVAAERLSRPTRAEPFAD</sequence>
<accession>B1Y1Y0</accession>